<proteinExistence type="predicted"/>
<dbReference type="RefSeq" id="WP_056955565.1">
    <property type="nucleotide sequence ID" value="NZ_AZFK01000087.1"/>
</dbReference>
<feature type="compositionally biased region" description="Basic residues" evidence="1">
    <location>
        <begin position="137"/>
        <end position="150"/>
    </location>
</feature>
<feature type="region of interest" description="Disordered" evidence="1">
    <location>
        <begin position="129"/>
        <end position="150"/>
    </location>
</feature>
<evidence type="ECO:0000313" key="3">
    <source>
        <dbReference type="Proteomes" id="UP000050816"/>
    </source>
</evidence>
<protein>
    <submittedName>
        <fullName evidence="2">Uncharacterized protein</fullName>
    </submittedName>
</protein>
<dbReference type="EMBL" id="AZFK01000087">
    <property type="protein sequence ID" value="KRL87799.1"/>
    <property type="molecule type" value="Genomic_DNA"/>
</dbReference>
<evidence type="ECO:0000313" key="2">
    <source>
        <dbReference type="EMBL" id="KRL87799.1"/>
    </source>
</evidence>
<gene>
    <name evidence="2" type="ORF">FC43_GL000901</name>
</gene>
<comment type="caution">
    <text evidence="2">The sequence shown here is derived from an EMBL/GenBank/DDBJ whole genome shotgun (WGS) entry which is preliminary data.</text>
</comment>
<evidence type="ECO:0000256" key="1">
    <source>
        <dbReference type="SAM" id="MobiDB-lite"/>
    </source>
</evidence>
<sequence>MSVINLDLDAKFAFDFKRRVIIAGREYIISFNDHLDTTLKDLDLDVQGLAENLNKQSDKFEQEMTVDDRKQYIHQVNRQAQERVLASLDAIFGDGEGQRIYDYYDQSMYAMVRIVEVLRDTLAEINGEKRDNDAAKHQARKQSYTRKRRR</sequence>
<dbReference type="PATRIC" id="fig|1423760.3.peg.927"/>
<organism evidence="2 3">
    <name type="scientific">Limosilactobacillus ingluviei DSM 15946</name>
    <dbReference type="NCBI Taxonomy" id="1423760"/>
    <lineage>
        <taxon>Bacteria</taxon>
        <taxon>Bacillati</taxon>
        <taxon>Bacillota</taxon>
        <taxon>Bacilli</taxon>
        <taxon>Lactobacillales</taxon>
        <taxon>Lactobacillaceae</taxon>
        <taxon>Limosilactobacillus</taxon>
    </lineage>
</organism>
<name>A0A0R1U3C0_9LACO</name>
<accession>A0A0R1U3C0</accession>
<dbReference type="Proteomes" id="UP000050816">
    <property type="component" value="Unassembled WGS sequence"/>
</dbReference>
<dbReference type="AlphaFoldDB" id="A0A0R1U3C0"/>
<reference evidence="2 3" key="1">
    <citation type="journal article" date="2015" name="Genome Announc.">
        <title>Expanding the biotechnology potential of lactobacilli through comparative genomics of 213 strains and associated genera.</title>
        <authorList>
            <person name="Sun Z."/>
            <person name="Harris H.M."/>
            <person name="McCann A."/>
            <person name="Guo C."/>
            <person name="Argimon S."/>
            <person name="Zhang W."/>
            <person name="Yang X."/>
            <person name="Jeffery I.B."/>
            <person name="Cooney J.C."/>
            <person name="Kagawa T.F."/>
            <person name="Liu W."/>
            <person name="Song Y."/>
            <person name="Salvetti E."/>
            <person name="Wrobel A."/>
            <person name="Rasinkangas P."/>
            <person name="Parkhill J."/>
            <person name="Rea M.C."/>
            <person name="O'Sullivan O."/>
            <person name="Ritari J."/>
            <person name="Douillard F.P."/>
            <person name="Paul Ross R."/>
            <person name="Yang R."/>
            <person name="Briner A.E."/>
            <person name="Felis G.E."/>
            <person name="de Vos W.M."/>
            <person name="Barrangou R."/>
            <person name="Klaenhammer T.R."/>
            <person name="Caufield P.W."/>
            <person name="Cui Y."/>
            <person name="Zhang H."/>
            <person name="O'Toole P.W."/>
        </authorList>
    </citation>
    <scope>NUCLEOTIDE SEQUENCE [LARGE SCALE GENOMIC DNA]</scope>
    <source>
        <strain evidence="2 3">DSM 15946</strain>
    </source>
</reference>